<dbReference type="PROSITE" id="PS51891">
    <property type="entry name" value="CENP_V_GFA"/>
    <property type="match status" value="1"/>
</dbReference>
<sequence>MSALKTFHGGCHCSDVRFSVQAPDSVELERCNCSICSMGGYLHLIVPASRFQLLQGKEKLSCYQFNSGIAKHYFCKTCGIKPFYIPRSNPDGVDVNVNCLDEKPSQMTIVEFDGDDWEANAHTLAHKSQE</sequence>
<keyword evidence="3" id="KW-0862">Zinc</keyword>
<dbReference type="RefSeq" id="WP_407347028.1">
    <property type="nucleotide sequence ID" value="NZ_CP136864.1"/>
</dbReference>
<evidence type="ECO:0000256" key="2">
    <source>
        <dbReference type="ARBA" id="ARBA00022723"/>
    </source>
</evidence>
<dbReference type="Pfam" id="PF04828">
    <property type="entry name" value="GFA"/>
    <property type="match status" value="1"/>
</dbReference>
<evidence type="ECO:0000313" key="5">
    <source>
        <dbReference type="EMBL" id="WOJ92431.1"/>
    </source>
</evidence>
<organism evidence="5 6">
    <name type="scientific">Congregibacter variabilis</name>
    <dbReference type="NCBI Taxonomy" id="3081200"/>
    <lineage>
        <taxon>Bacteria</taxon>
        <taxon>Pseudomonadati</taxon>
        <taxon>Pseudomonadota</taxon>
        <taxon>Gammaproteobacteria</taxon>
        <taxon>Cellvibrionales</taxon>
        <taxon>Halieaceae</taxon>
        <taxon>Congregibacter</taxon>
    </lineage>
</organism>
<dbReference type="InterPro" id="IPR011057">
    <property type="entry name" value="Mss4-like_sf"/>
</dbReference>
<gene>
    <name evidence="5" type="ORF">R0135_11620</name>
</gene>
<dbReference type="PANTHER" id="PTHR28620:SF1">
    <property type="entry name" value="CENP-V_GFA DOMAIN-CONTAINING PROTEIN"/>
    <property type="match status" value="1"/>
</dbReference>
<dbReference type="Gene3D" id="2.170.150.70">
    <property type="match status" value="1"/>
</dbReference>
<keyword evidence="2" id="KW-0479">Metal-binding</keyword>
<reference evidence="5 6" key="1">
    <citation type="submission" date="2023-10" db="EMBL/GenBank/DDBJ databases">
        <title>Two novel species belonging to the OM43/NOR5 clade.</title>
        <authorList>
            <person name="Park M."/>
        </authorList>
    </citation>
    <scope>NUCLEOTIDE SEQUENCE [LARGE SCALE GENOMIC DNA]</scope>
    <source>
        <strain evidence="5 6">IMCC43200</strain>
    </source>
</reference>
<dbReference type="Proteomes" id="UP001626537">
    <property type="component" value="Chromosome"/>
</dbReference>
<proteinExistence type="inferred from homology"/>
<dbReference type="SUPFAM" id="SSF51316">
    <property type="entry name" value="Mss4-like"/>
    <property type="match status" value="1"/>
</dbReference>
<evidence type="ECO:0000256" key="3">
    <source>
        <dbReference type="ARBA" id="ARBA00022833"/>
    </source>
</evidence>
<dbReference type="PANTHER" id="PTHR28620">
    <property type="entry name" value="CENTROMERE PROTEIN V"/>
    <property type="match status" value="1"/>
</dbReference>
<protein>
    <submittedName>
        <fullName evidence="5">GFA family protein</fullName>
    </submittedName>
</protein>
<dbReference type="EMBL" id="CP136864">
    <property type="protein sequence ID" value="WOJ92431.1"/>
    <property type="molecule type" value="Genomic_DNA"/>
</dbReference>
<keyword evidence="6" id="KW-1185">Reference proteome</keyword>
<dbReference type="InterPro" id="IPR006913">
    <property type="entry name" value="CENP-V/GFA"/>
</dbReference>
<accession>A0ABZ0I2U4</accession>
<feature type="domain" description="CENP-V/GFA" evidence="4">
    <location>
        <begin position="7"/>
        <end position="118"/>
    </location>
</feature>
<comment type="similarity">
    <text evidence="1">Belongs to the Gfa family.</text>
</comment>
<dbReference type="InterPro" id="IPR052355">
    <property type="entry name" value="CENP-V-like"/>
</dbReference>
<evidence type="ECO:0000256" key="1">
    <source>
        <dbReference type="ARBA" id="ARBA00005495"/>
    </source>
</evidence>
<name>A0ABZ0I2U4_9GAMM</name>
<evidence type="ECO:0000313" key="6">
    <source>
        <dbReference type="Proteomes" id="UP001626537"/>
    </source>
</evidence>
<evidence type="ECO:0000259" key="4">
    <source>
        <dbReference type="PROSITE" id="PS51891"/>
    </source>
</evidence>